<comment type="cofactor">
    <cofactor evidence="1">
        <name>Ca(2+)</name>
        <dbReference type="ChEBI" id="CHEBI:29108"/>
    </cofactor>
</comment>
<feature type="signal peptide" evidence="6">
    <location>
        <begin position="1"/>
        <end position="22"/>
    </location>
</feature>
<dbReference type="InterPro" id="IPR014718">
    <property type="entry name" value="GH-type_carb-bd"/>
</dbReference>
<name>A0A1I1VZM2_9BACT</name>
<proteinExistence type="predicted"/>
<keyword evidence="5" id="KW-0326">Glycosidase</keyword>
<dbReference type="InterPro" id="IPR013785">
    <property type="entry name" value="Aldolase_TIM"/>
</dbReference>
<feature type="domain" description="Glycosyl-hydrolase 97 C-terminal oligomerisation" evidence="9">
    <location>
        <begin position="541"/>
        <end position="636"/>
    </location>
</feature>
<dbReference type="InterPro" id="IPR029486">
    <property type="entry name" value="GH97_N"/>
</dbReference>
<accession>A0A1I1VZM2</accession>
<dbReference type="InterPro" id="IPR029483">
    <property type="entry name" value="GH97_C"/>
</dbReference>
<feature type="chain" id="PRO_5010162285" evidence="6">
    <location>
        <begin position="23"/>
        <end position="639"/>
    </location>
</feature>
<evidence type="ECO:0000259" key="9">
    <source>
        <dbReference type="Pfam" id="PF14509"/>
    </source>
</evidence>
<evidence type="ECO:0000256" key="1">
    <source>
        <dbReference type="ARBA" id="ARBA00001913"/>
    </source>
</evidence>
<dbReference type="OrthoDB" id="1109141at2"/>
<comment type="subunit">
    <text evidence="2">Monomer.</text>
</comment>
<dbReference type="Proteomes" id="UP000181976">
    <property type="component" value="Unassembled WGS sequence"/>
</dbReference>
<dbReference type="EMBL" id="FONA01000003">
    <property type="protein sequence ID" value="SFD88265.1"/>
    <property type="molecule type" value="Genomic_DNA"/>
</dbReference>
<dbReference type="AlphaFoldDB" id="A0A1I1VZM2"/>
<feature type="domain" description="Glycosyl-hydrolase 97 N-terminal" evidence="8">
    <location>
        <begin position="24"/>
        <end position="277"/>
    </location>
</feature>
<evidence type="ECO:0000313" key="10">
    <source>
        <dbReference type="EMBL" id="SFD88265.1"/>
    </source>
</evidence>
<dbReference type="PANTHER" id="PTHR35803">
    <property type="entry name" value="GLUCAN 1,4-ALPHA-GLUCOSIDASE SUSB-RELATED"/>
    <property type="match status" value="1"/>
</dbReference>
<dbReference type="RefSeq" id="WP_010527910.1">
    <property type="nucleotide sequence ID" value="NZ_AFSL01000064.1"/>
</dbReference>
<evidence type="ECO:0000259" key="7">
    <source>
        <dbReference type="Pfam" id="PF10566"/>
    </source>
</evidence>
<feature type="domain" description="Glycosyl-hydrolase 97 catalytic" evidence="7">
    <location>
        <begin position="300"/>
        <end position="449"/>
    </location>
</feature>
<reference evidence="10 11" key="1">
    <citation type="submission" date="2016-10" db="EMBL/GenBank/DDBJ databases">
        <authorList>
            <person name="de Groot N.N."/>
        </authorList>
    </citation>
    <scope>NUCLEOTIDE SEQUENCE [LARGE SCALE GENOMIC DNA]</scope>
    <source>
        <strain evidence="10 11">DSM 19012</strain>
    </source>
</reference>
<dbReference type="InterPro" id="IPR052720">
    <property type="entry name" value="Glycosyl_hydrolase_97"/>
</dbReference>
<sequence length="639" mass="73370">MKQILSLILISLIPVLLSARNAEVVSPNTKIRIELLNTNNDKTGEWYLKVYFENNKQTSEIIPKIELGISRSDQDFHKNLKLLKISRPKQIEEDYITKHGKRSHRNNSANEVVVSFENPDKTRLNLIIRAYNDGMAFRYQFPENEGNFAIKDELTSYIIPDSTERWLQKFDLSNEKLFDHMNSSDIQGNWGYPALFHSPDRSCWYLVHEADLDRNYCATKLSNLKDKKSYKVTLPAPHEGEGEALPKISLPWESPWRVIIMGELSDIVESTLVEDVSTASVIEDTDWIKPGLVSWNYWSDNHGTRDYQTVKKFTDLAARMDWPYTLFDWEWDAMGNGGDVEDAAKYAISKGIKPLIWYNSGMFKWITATPIDRMKTHENRMEEFAWLKGLGFAGVKVDFFLSEKQYMINYYLDILKDAAKFEMMVNFHGSLVPRGWARTYPHLMTMEAVRGAEWYNNNPELTTTAPKHNTILPFTRNVVGSMDYTPVTFTNSQHPHITSYGHELALGVVFESAFQHMADRPDGYDNLPDAAKLFLRELPAAWDDTKLIDGYPGKDVIIARRKGAGWYLGGINAEAHQNKNKTLNFNFLPEGQKYKLTLITDGEYDTELSTSYLVVDKNSEIDVKMLRRGGFAASLKPVQ</sequence>
<evidence type="ECO:0000256" key="4">
    <source>
        <dbReference type="ARBA" id="ARBA00022837"/>
    </source>
</evidence>
<dbReference type="STRING" id="385682.SAMN05444380_103143"/>
<dbReference type="GO" id="GO:0016798">
    <property type="term" value="F:hydrolase activity, acting on glycosyl bonds"/>
    <property type="evidence" value="ECO:0007669"/>
    <property type="project" value="UniProtKB-KW"/>
</dbReference>
<dbReference type="Gene3D" id="2.60.40.1180">
    <property type="entry name" value="Golgi alpha-mannosidase II"/>
    <property type="match status" value="1"/>
</dbReference>
<dbReference type="GO" id="GO:0030246">
    <property type="term" value="F:carbohydrate binding"/>
    <property type="evidence" value="ECO:0007669"/>
    <property type="project" value="InterPro"/>
</dbReference>
<dbReference type="Pfam" id="PF10566">
    <property type="entry name" value="Glyco_hydro_97"/>
    <property type="match status" value="1"/>
</dbReference>
<evidence type="ECO:0000256" key="2">
    <source>
        <dbReference type="ARBA" id="ARBA00011245"/>
    </source>
</evidence>
<evidence type="ECO:0000256" key="5">
    <source>
        <dbReference type="ARBA" id="ARBA00023295"/>
    </source>
</evidence>
<keyword evidence="4" id="KW-0106">Calcium</keyword>
<organism evidence="10 11">
    <name type="scientific">Thermophagus xiamenensis</name>
    <dbReference type="NCBI Taxonomy" id="385682"/>
    <lineage>
        <taxon>Bacteria</taxon>
        <taxon>Pseudomonadati</taxon>
        <taxon>Bacteroidota</taxon>
        <taxon>Bacteroidia</taxon>
        <taxon>Marinilabiliales</taxon>
        <taxon>Marinilabiliaceae</taxon>
        <taxon>Thermophagus</taxon>
    </lineage>
</organism>
<keyword evidence="11" id="KW-1185">Reference proteome</keyword>
<protein>
    <submittedName>
        <fullName evidence="10">Glycosyl-hydrolase 97 C-terminal, oligomerisation</fullName>
    </submittedName>
</protein>
<dbReference type="PANTHER" id="PTHR35803:SF2">
    <property type="entry name" value="RETAINING ALPHA-GALACTOSIDASE"/>
    <property type="match status" value="1"/>
</dbReference>
<keyword evidence="6" id="KW-0732">Signal</keyword>
<dbReference type="eggNOG" id="COG1082">
    <property type="taxonomic scope" value="Bacteria"/>
</dbReference>
<keyword evidence="3 10" id="KW-0378">Hydrolase</keyword>
<dbReference type="Pfam" id="PF14509">
    <property type="entry name" value="GH97_C"/>
    <property type="match status" value="1"/>
</dbReference>
<evidence type="ECO:0000256" key="3">
    <source>
        <dbReference type="ARBA" id="ARBA00022801"/>
    </source>
</evidence>
<dbReference type="Gene3D" id="2.70.98.10">
    <property type="match status" value="1"/>
</dbReference>
<dbReference type="InterPro" id="IPR017853">
    <property type="entry name" value="GH"/>
</dbReference>
<dbReference type="InterPro" id="IPR019563">
    <property type="entry name" value="GH97_catalytic"/>
</dbReference>
<dbReference type="InParanoid" id="A0A1I1VZM2"/>
<dbReference type="Pfam" id="PF14508">
    <property type="entry name" value="GH97_N"/>
    <property type="match status" value="1"/>
</dbReference>
<dbReference type="SUPFAM" id="SSF51445">
    <property type="entry name" value="(Trans)glycosidases"/>
    <property type="match status" value="1"/>
</dbReference>
<dbReference type="InterPro" id="IPR013780">
    <property type="entry name" value="Glyco_hydro_b"/>
</dbReference>
<evidence type="ECO:0000256" key="6">
    <source>
        <dbReference type="SAM" id="SignalP"/>
    </source>
</evidence>
<dbReference type="Gene3D" id="3.20.20.70">
    <property type="entry name" value="Aldolase class I"/>
    <property type="match status" value="1"/>
</dbReference>
<evidence type="ECO:0000313" key="11">
    <source>
        <dbReference type="Proteomes" id="UP000181976"/>
    </source>
</evidence>
<gene>
    <name evidence="10" type="ORF">SAMN05444380_103143</name>
</gene>
<evidence type="ECO:0000259" key="8">
    <source>
        <dbReference type="Pfam" id="PF14508"/>
    </source>
</evidence>